<evidence type="ECO:0000256" key="1">
    <source>
        <dbReference type="ARBA" id="ARBA00022737"/>
    </source>
</evidence>
<dbReference type="InterPro" id="IPR046960">
    <property type="entry name" value="PPR_At4g14850-like_plant"/>
</dbReference>
<evidence type="ECO:0000313" key="4">
    <source>
        <dbReference type="EMBL" id="KAK8941107.1"/>
    </source>
</evidence>
<dbReference type="PROSITE" id="PS51375">
    <property type="entry name" value="PPR"/>
    <property type="match status" value="4"/>
</dbReference>
<feature type="repeat" description="PPR" evidence="2">
    <location>
        <begin position="300"/>
        <end position="330"/>
    </location>
</feature>
<evidence type="ECO:0000313" key="5">
    <source>
        <dbReference type="Proteomes" id="UP001418222"/>
    </source>
</evidence>
<sequence>MLRLKVKGYIGVAFDILSFKQILFKFCFAKSLNKKKHTCVLCSRAADPHLSIFPPQRPVHIPATKSIFSDLLRSHSHPNHLKQIHALILTAGLSVKNSLLTQILETLCNSGEMSYARNLFDDMHKPRIFLWNTITRGYVRSSLYRDALEIYRDMRRLGHRPDEYTFPFVLKACAALLHIVTGMEAHAMAAKLGLGVSYIVCTELVLMYVKFGNSDDYADSVFESMGDGRDLVSWNAIIAAYSQSGRADKALAHFRRMKAAGVEPDAITLACALSACAYLGSFELGKKLHGGIRDGRLPSNIFVENALLDMYAKCGSMEDARSLFEQMPSRNVVSWTAIIGGYAINGDSQQALSLFSDMRGDGVRPNNVTMLNALSACSHAGLVTQGKELFRTISQPTIEHCAAMVDLLGRSGHLEDAYNFIQIMPMDPDAGVWGALLNACAINGNIDLGEIAADELRKLAPETPSYHILLSNTYAALGRWGDVEKVRESMRGMGLRKMGGYSSVELDGEVQVFYEGSRIQSKKMKRLLFELMGAARGFGYVPETRSALHDVEDEEKEVLLISHSERLAVVFGLMHFKNAESPLRIMKNLRVCQDCHEFCKYVSMAARREIIMRDKSRFHRFKEGKCSCGDFW</sequence>
<dbReference type="InterPro" id="IPR046848">
    <property type="entry name" value="E_motif"/>
</dbReference>
<comment type="caution">
    <text evidence="4">The sequence shown here is derived from an EMBL/GenBank/DDBJ whole genome shotgun (WGS) entry which is preliminary data.</text>
</comment>
<evidence type="ECO:0000259" key="3">
    <source>
        <dbReference type="Pfam" id="PF14432"/>
    </source>
</evidence>
<dbReference type="Pfam" id="PF14432">
    <property type="entry name" value="DYW_deaminase"/>
    <property type="match status" value="1"/>
</dbReference>
<dbReference type="GO" id="GO:0003723">
    <property type="term" value="F:RNA binding"/>
    <property type="evidence" value="ECO:0007669"/>
    <property type="project" value="InterPro"/>
</dbReference>
<name>A0AAP0BJ94_9ASPA</name>
<reference evidence="4 5" key="1">
    <citation type="journal article" date="2022" name="Nat. Plants">
        <title>Genomes of leafy and leafless Platanthera orchids illuminate the evolution of mycoheterotrophy.</title>
        <authorList>
            <person name="Li M.H."/>
            <person name="Liu K.W."/>
            <person name="Li Z."/>
            <person name="Lu H.C."/>
            <person name="Ye Q.L."/>
            <person name="Zhang D."/>
            <person name="Wang J.Y."/>
            <person name="Li Y.F."/>
            <person name="Zhong Z.M."/>
            <person name="Liu X."/>
            <person name="Yu X."/>
            <person name="Liu D.K."/>
            <person name="Tu X.D."/>
            <person name="Liu B."/>
            <person name="Hao Y."/>
            <person name="Liao X.Y."/>
            <person name="Jiang Y.T."/>
            <person name="Sun W.H."/>
            <person name="Chen J."/>
            <person name="Chen Y.Q."/>
            <person name="Ai Y."/>
            <person name="Zhai J.W."/>
            <person name="Wu S.S."/>
            <person name="Zhou Z."/>
            <person name="Hsiao Y.Y."/>
            <person name="Wu W.L."/>
            <person name="Chen Y.Y."/>
            <person name="Lin Y.F."/>
            <person name="Hsu J.L."/>
            <person name="Li C.Y."/>
            <person name="Wang Z.W."/>
            <person name="Zhao X."/>
            <person name="Zhong W.Y."/>
            <person name="Ma X.K."/>
            <person name="Ma L."/>
            <person name="Huang J."/>
            <person name="Chen G.Z."/>
            <person name="Huang M.Z."/>
            <person name="Huang L."/>
            <person name="Peng D.H."/>
            <person name="Luo Y.B."/>
            <person name="Zou S.Q."/>
            <person name="Chen S.P."/>
            <person name="Lan S."/>
            <person name="Tsai W.C."/>
            <person name="Van de Peer Y."/>
            <person name="Liu Z.J."/>
        </authorList>
    </citation>
    <scope>NUCLEOTIDE SEQUENCE [LARGE SCALE GENOMIC DNA]</scope>
    <source>
        <strain evidence="4">Lor287</strain>
    </source>
</reference>
<protein>
    <submittedName>
        <fullName evidence="4">Pentatricopeptide repeat-containing protein</fullName>
    </submittedName>
</protein>
<dbReference type="FunFam" id="1.25.40.10:FF:000090">
    <property type="entry name" value="Pentatricopeptide repeat-containing protein, chloroplastic"/>
    <property type="match status" value="1"/>
</dbReference>
<dbReference type="PANTHER" id="PTHR47926:SF454">
    <property type="entry name" value="REPEAT-CONTAINING PROTEIN, PUTATIVE-RELATED"/>
    <property type="match status" value="1"/>
</dbReference>
<dbReference type="FunFam" id="1.25.40.10:FF:000344">
    <property type="entry name" value="Pentatricopeptide repeat-containing protein"/>
    <property type="match status" value="1"/>
</dbReference>
<organism evidence="4 5">
    <name type="scientific">Platanthera zijinensis</name>
    <dbReference type="NCBI Taxonomy" id="2320716"/>
    <lineage>
        <taxon>Eukaryota</taxon>
        <taxon>Viridiplantae</taxon>
        <taxon>Streptophyta</taxon>
        <taxon>Embryophyta</taxon>
        <taxon>Tracheophyta</taxon>
        <taxon>Spermatophyta</taxon>
        <taxon>Magnoliopsida</taxon>
        <taxon>Liliopsida</taxon>
        <taxon>Asparagales</taxon>
        <taxon>Orchidaceae</taxon>
        <taxon>Orchidoideae</taxon>
        <taxon>Orchideae</taxon>
        <taxon>Orchidinae</taxon>
        <taxon>Platanthera</taxon>
    </lineage>
</organism>
<dbReference type="InterPro" id="IPR032867">
    <property type="entry name" value="DYW_dom"/>
</dbReference>
<dbReference type="InterPro" id="IPR002885">
    <property type="entry name" value="PPR_rpt"/>
</dbReference>
<feature type="repeat" description="PPR" evidence="2">
    <location>
        <begin position="230"/>
        <end position="264"/>
    </location>
</feature>
<dbReference type="InterPro" id="IPR011990">
    <property type="entry name" value="TPR-like_helical_dom_sf"/>
</dbReference>
<dbReference type="Gene3D" id="1.25.40.10">
    <property type="entry name" value="Tetratricopeptide repeat domain"/>
    <property type="match status" value="4"/>
</dbReference>
<dbReference type="GO" id="GO:0008270">
    <property type="term" value="F:zinc ion binding"/>
    <property type="evidence" value="ECO:0007669"/>
    <property type="project" value="InterPro"/>
</dbReference>
<dbReference type="Pfam" id="PF13041">
    <property type="entry name" value="PPR_2"/>
    <property type="match status" value="3"/>
</dbReference>
<dbReference type="EMBL" id="JBBWWQ010000008">
    <property type="protein sequence ID" value="KAK8941107.1"/>
    <property type="molecule type" value="Genomic_DNA"/>
</dbReference>
<dbReference type="AlphaFoldDB" id="A0AAP0BJ94"/>
<feature type="repeat" description="PPR" evidence="2">
    <location>
        <begin position="127"/>
        <end position="161"/>
    </location>
</feature>
<proteinExistence type="predicted"/>
<keyword evidence="5" id="KW-1185">Reference proteome</keyword>
<feature type="repeat" description="PPR" evidence="2">
    <location>
        <begin position="331"/>
        <end position="365"/>
    </location>
</feature>
<dbReference type="GO" id="GO:0009451">
    <property type="term" value="P:RNA modification"/>
    <property type="evidence" value="ECO:0007669"/>
    <property type="project" value="InterPro"/>
</dbReference>
<gene>
    <name evidence="4" type="primary">PCMP-H37</name>
    <name evidence="4" type="ORF">KSP39_PZI010147</name>
</gene>
<accession>A0AAP0BJ94</accession>
<dbReference type="NCBIfam" id="TIGR00756">
    <property type="entry name" value="PPR"/>
    <property type="match status" value="4"/>
</dbReference>
<dbReference type="PANTHER" id="PTHR47926">
    <property type="entry name" value="PENTATRICOPEPTIDE REPEAT-CONTAINING PROTEIN"/>
    <property type="match status" value="1"/>
</dbReference>
<feature type="domain" description="DYW" evidence="3">
    <location>
        <begin position="539"/>
        <end position="632"/>
    </location>
</feature>
<dbReference type="Pfam" id="PF20431">
    <property type="entry name" value="E_motif"/>
    <property type="match status" value="1"/>
</dbReference>
<keyword evidence="1" id="KW-0677">Repeat</keyword>
<evidence type="ECO:0000256" key="2">
    <source>
        <dbReference type="PROSITE-ProRule" id="PRU00708"/>
    </source>
</evidence>
<dbReference type="Proteomes" id="UP001418222">
    <property type="component" value="Unassembled WGS sequence"/>
</dbReference>